<evidence type="ECO:0000256" key="1">
    <source>
        <dbReference type="SAM" id="MobiDB-lite"/>
    </source>
</evidence>
<accession>A0A8S9XPC3</accession>
<sequence>MSTFSPKEFHCPLKKDTFPFLAVLTENSVPLLVVISGEACTPLANFLDTEKVFSVNTGIVSSGKKSWILHDVLLPHLTDKPPQQNDRGLMRRAEVEIRRADPGESSTVD</sequence>
<proteinExistence type="predicted"/>
<feature type="region of interest" description="Disordered" evidence="1">
    <location>
        <begin position="79"/>
        <end position="109"/>
    </location>
</feature>
<protein>
    <submittedName>
        <fullName evidence="2">Uncharacterized protein</fullName>
    </submittedName>
</protein>
<evidence type="ECO:0000313" key="2">
    <source>
        <dbReference type="EMBL" id="KAF6210078.1"/>
    </source>
</evidence>
<feature type="compositionally biased region" description="Basic and acidic residues" evidence="1">
    <location>
        <begin position="88"/>
        <end position="102"/>
    </location>
</feature>
<dbReference type="AlphaFoldDB" id="A0A8S9XPC3"/>
<gene>
    <name evidence="2" type="ORF">GE061_015834</name>
</gene>
<organism evidence="2 3">
    <name type="scientific">Apolygus lucorum</name>
    <name type="common">Small green plant bug</name>
    <name type="synonym">Lygocoris lucorum</name>
    <dbReference type="NCBI Taxonomy" id="248454"/>
    <lineage>
        <taxon>Eukaryota</taxon>
        <taxon>Metazoa</taxon>
        <taxon>Ecdysozoa</taxon>
        <taxon>Arthropoda</taxon>
        <taxon>Hexapoda</taxon>
        <taxon>Insecta</taxon>
        <taxon>Pterygota</taxon>
        <taxon>Neoptera</taxon>
        <taxon>Paraneoptera</taxon>
        <taxon>Hemiptera</taxon>
        <taxon>Heteroptera</taxon>
        <taxon>Panheteroptera</taxon>
        <taxon>Cimicomorpha</taxon>
        <taxon>Miridae</taxon>
        <taxon>Mirini</taxon>
        <taxon>Apolygus</taxon>
    </lineage>
</organism>
<keyword evidence="3" id="KW-1185">Reference proteome</keyword>
<comment type="caution">
    <text evidence="2">The sequence shown here is derived from an EMBL/GenBank/DDBJ whole genome shotgun (WGS) entry which is preliminary data.</text>
</comment>
<dbReference type="Proteomes" id="UP000466442">
    <property type="component" value="Unassembled WGS sequence"/>
</dbReference>
<dbReference type="EMBL" id="WIXP02000006">
    <property type="protein sequence ID" value="KAF6210078.1"/>
    <property type="molecule type" value="Genomic_DNA"/>
</dbReference>
<evidence type="ECO:0000313" key="3">
    <source>
        <dbReference type="Proteomes" id="UP000466442"/>
    </source>
</evidence>
<name>A0A8S9XPC3_APOLU</name>
<reference evidence="2" key="1">
    <citation type="journal article" date="2021" name="Mol. Ecol. Resour.">
        <title>Apolygus lucorum genome provides insights into omnivorousness and mesophyll feeding.</title>
        <authorList>
            <person name="Liu Y."/>
            <person name="Liu H."/>
            <person name="Wang H."/>
            <person name="Huang T."/>
            <person name="Liu B."/>
            <person name="Yang B."/>
            <person name="Yin L."/>
            <person name="Li B."/>
            <person name="Zhang Y."/>
            <person name="Zhang S."/>
            <person name="Jiang F."/>
            <person name="Zhang X."/>
            <person name="Ren Y."/>
            <person name="Wang B."/>
            <person name="Wang S."/>
            <person name="Lu Y."/>
            <person name="Wu K."/>
            <person name="Fan W."/>
            <person name="Wang G."/>
        </authorList>
    </citation>
    <scope>NUCLEOTIDE SEQUENCE</scope>
    <source>
        <strain evidence="2">12Hb</strain>
    </source>
</reference>